<accession>A0A4Q2J0I8</accession>
<dbReference type="AlphaFoldDB" id="A0A4Q2J0I8"/>
<dbReference type="InterPro" id="IPR029058">
    <property type="entry name" value="AB_hydrolase_fold"/>
</dbReference>
<name>A0A4Q2J0I8_9SPHN</name>
<proteinExistence type="predicted"/>
<protein>
    <submittedName>
        <fullName evidence="1">DUF3089 domain-containing protein</fullName>
    </submittedName>
</protein>
<dbReference type="Proteomes" id="UP000292347">
    <property type="component" value="Unassembled WGS sequence"/>
</dbReference>
<gene>
    <name evidence="1" type="ORF">EO081_03805</name>
</gene>
<keyword evidence="2" id="KW-1185">Reference proteome</keyword>
<evidence type="ECO:0000313" key="1">
    <source>
        <dbReference type="EMBL" id="RXZ34792.1"/>
    </source>
</evidence>
<dbReference type="SUPFAM" id="SSF53474">
    <property type="entry name" value="alpha/beta-Hydrolases"/>
    <property type="match status" value="1"/>
</dbReference>
<dbReference type="EMBL" id="SDPT01000001">
    <property type="protein sequence ID" value="RXZ34792.1"/>
    <property type="molecule type" value="Genomic_DNA"/>
</dbReference>
<dbReference type="RefSeq" id="WP_129340575.1">
    <property type="nucleotide sequence ID" value="NZ_JACIDD010000001.1"/>
</dbReference>
<organism evidence="1 2">
    <name type="scientific">Sphingomonas desiccabilis</name>
    <dbReference type="NCBI Taxonomy" id="429134"/>
    <lineage>
        <taxon>Bacteria</taxon>
        <taxon>Pseudomonadati</taxon>
        <taxon>Pseudomonadota</taxon>
        <taxon>Alphaproteobacteria</taxon>
        <taxon>Sphingomonadales</taxon>
        <taxon>Sphingomonadaceae</taxon>
        <taxon>Sphingomonas</taxon>
    </lineage>
</organism>
<reference evidence="1 2" key="1">
    <citation type="submission" date="2019-01" db="EMBL/GenBank/DDBJ databases">
        <title>Sphingomonas mucosissima sp. nov. and Sphingomonas desiccabilis sp. nov., from biological soil crusts in the Colorado Plateau, USA.</title>
        <authorList>
            <person name="Zhu D."/>
        </authorList>
    </citation>
    <scope>NUCLEOTIDE SEQUENCE [LARGE SCALE GENOMIC DNA]</scope>
    <source>
        <strain evidence="1 2">CP1D</strain>
    </source>
</reference>
<comment type="caution">
    <text evidence="1">The sequence shown here is derived from an EMBL/GenBank/DDBJ whole genome shotgun (WGS) entry which is preliminary data.</text>
</comment>
<dbReference type="OrthoDB" id="9794645at2"/>
<sequence length="369" mass="39650">MARKFLYGVAILVMLALGGTFAYRMFGAELLRWSMVPSGRFADQPAAAPDAYARPDMWLARPGTANDPARWTPPGIGVPARAEAAVFFIHPTSYLRKNQWNAPLADEEANARAALFLRGQASAFNDMGEVWAPRYRQATFGAFLTTASDAGRALDLAYADVLQAFDSFLSQIDPNRPIVLAGHSQGSLHLTRLLHDRVAGKPLARRIVAAYVVGWPVSRTADLPALGLPECTAADQPGCILSWQSFAEPADPRLVTDTFDATTGFNGASRRGTPLVCTNPITGTPGADAPASANLGTLFPNANLTTATLEPGRVSARCDARGFLLLGPSAPDVGSYVLPGNNYHVYDYSLFWGSVRADAARRLKAWKAR</sequence>
<dbReference type="InterPro" id="IPR021440">
    <property type="entry name" value="DUF3089"/>
</dbReference>
<evidence type="ECO:0000313" key="2">
    <source>
        <dbReference type="Proteomes" id="UP000292347"/>
    </source>
</evidence>
<dbReference type="Pfam" id="PF11288">
    <property type="entry name" value="DUF3089"/>
    <property type="match status" value="1"/>
</dbReference>